<sequence length="96" mass="10322">MCDTSCGVAIQLADLIHKTAKRESIYFPPPSMKGNFISRKLHSASGDRTPHYPSQGQPMQRKVSSLGKPSVIEEVTTVLLPGKLPLAFEGGNAATK</sequence>
<name>A0A8X6IF03_NEPPI</name>
<dbReference type="AlphaFoldDB" id="A0A8X6IF03"/>
<proteinExistence type="predicted"/>
<evidence type="ECO:0000313" key="3">
    <source>
        <dbReference type="Proteomes" id="UP000887013"/>
    </source>
</evidence>
<keyword evidence="3" id="KW-1185">Reference proteome</keyword>
<gene>
    <name evidence="2" type="ORF">NPIL_292781</name>
</gene>
<protein>
    <submittedName>
        <fullName evidence="2">Uncharacterized protein</fullName>
    </submittedName>
</protein>
<organism evidence="2 3">
    <name type="scientific">Nephila pilipes</name>
    <name type="common">Giant wood spider</name>
    <name type="synonym">Nephila maculata</name>
    <dbReference type="NCBI Taxonomy" id="299642"/>
    <lineage>
        <taxon>Eukaryota</taxon>
        <taxon>Metazoa</taxon>
        <taxon>Ecdysozoa</taxon>
        <taxon>Arthropoda</taxon>
        <taxon>Chelicerata</taxon>
        <taxon>Arachnida</taxon>
        <taxon>Araneae</taxon>
        <taxon>Araneomorphae</taxon>
        <taxon>Entelegynae</taxon>
        <taxon>Araneoidea</taxon>
        <taxon>Nephilidae</taxon>
        <taxon>Nephila</taxon>
    </lineage>
</organism>
<feature type="region of interest" description="Disordered" evidence="1">
    <location>
        <begin position="42"/>
        <end position="65"/>
    </location>
</feature>
<dbReference type="Proteomes" id="UP000887013">
    <property type="component" value="Unassembled WGS sequence"/>
</dbReference>
<reference evidence="2" key="1">
    <citation type="submission" date="2020-08" db="EMBL/GenBank/DDBJ databases">
        <title>Multicomponent nature underlies the extraordinary mechanical properties of spider dragline silk.</title>
        <authorList>
            <person name="Kono N."/>
            <person name="Nakamura H."/>
            <person name="Mori M."/>
            <person name="Yoshida Y."/>
            <person name="Ohtoshi R."/>
            <person name="Malay A.D."/>
            <person name="Moran D.A.P."/>
            <person name="Tomita M."/>
            <person name="Numata K."/>
            <person name="Arakawa K."/>
        </authorList>
    </citation>
    <scope>NUCLEOTIDE SEQUENCE</scope>
</reference>
<evidence type="ECO:0000256" key="1">
    <source>
        <dbReference type="SAM" id="MobiDB-lite"/>
    </source>
</evidence>
<dbReference type="EMBL" id="BMAW01090162">
    <property type="protein sequence ID" value="GFS43364.1"/>
    <property type="molecule type" value="Genomic_DNA"/>
</dbReference>
<accession>A0A8X6IF03</accession>
<evidence type="ECO:0000313" key="2">
    <source>
        <dbReference type="EMBL" id="GFS43364.1"/>
    </source>
</evidence>
<comment type="caution">
    <text evidence="2">The sequence shown here is derived from an EMBL/GenBank/DDBJ whole genome shotgun (WGS) entry which is preliminary data.</text>
</comment>